<keyword evidence="2" id="KW-0732">Signal</keyword>
<dbReference type="Pfam" id="PF01547">
    <property type="entry name" value="SBP_bac_1"/>
    <property type="match status" value="1"/>
</dbReference>
<gene>
    <name evidence="6" type="ORF">C3B61_08805</name>
</gene>
<sequence>MLSGCSSAAESSSDGPVTLEFWTYSLKGGDPAAEAIIDTYEKANPGVTIKLSEVGGTAETSSKLLAADRANETPDVVQVEYRALPSLVVAGVVKDITADVADSKDAVDENVWELTTLNEQVYGVPQDIGPMMFTYRADLFEQYGAKVPTTWAEYAEAAAVIRAADPTAYIASFSATQFEFFAAHAAQAGAEWWTNDGESWTVGIDSEESLATADYWQDLVDRDLVIVEPLLTPEWNAQVNSGKILSWAAASWVPSVIYSVAPDTAGKWESAPLPQWTPGDAAVSFQGGSTFLVPEKSKNAKAAAEFAAWLGASDEGSELLLSLDIYPGGNAGREATLTADPPKLMPQQTDFYAVADQVITDTTIPVTWGPNVNVAQTALGDALNAAALNKESFRDVYKATQATVVEDLETQGYTVSE</sequence>
<organism evidence="6 7">
    <name type="scientific">Cryobacterium zongtaii</name>
    <dbReference type="NCBI Taxonomy" id="1259217"/>
    <lineage>
        <taxon>Bacteria</taxon>
        <taxon>Bacillati</taxon>
        <taxon>Actinomycetota</taxon>
        <taxon>Actinomycetes</taxon>
        <taxon>Micrococcales</taxon>
        <taxon>Microbacteriaceae</taxon>
        <taxon>Cryobacterium</taxon>
    </lineage>
</organism>
<dbReference type="InterPro" id="IPR006059">
    <property type="entry name" value="SBP"/>
</dbReference>
<dbReference type="PANTHER" id="PTHR43649:SF33">
    <property type="entry name" value="POLYGALACTURONAN_RHAMNOGALACTURONAN-BINDING PROTEIN YTCQ"/>
    <property type="match status" value="1"/>
</dbReference>
<keyword evidence="3" id="KW-0472">Membrane</keyword>
<dbReference type="PANTHER" id="PTHR43649">
    <property type="entry name" value="ARABINOSE-BINDING PROTEIN-RELATED"/>
    <property type="match status" value="1"/>
</dbReference>
<dbReference type="Proteomes" id="UP000237340">
    <property type="component" value="Unassembled WGS sequence"/>
</dbReference>
<keyword evidence="5" id="KW-0449">Lipoprotein</keyword>
<evidence type="ECO:0000256" key="3">
    <source>
        <dbReference type="ARBA" id="ARBA00023136"/>
    </source>
</evidence>
<dbReference type="EMBL" id="PPXD01000009">
    <property type="protein sequence ID" value="POH66741.1"/>
    <property type="molecule type" value="Genomic_DNA"/>
</dbReference>
<reference evidence="6 7" key="1">
    <citation type="submission" date="2018-01" db="EMBL/GenBank/DDBJ databases">
        <title>Cryobacterium sp. nov., from glaciers in China.</title>
        <authorList>
            <person name="Liu Q."/>
            <person name="Xin Y.-H."/>
        </authorList>
    </citation>
    <scope>NUCLEOTIDE SEQUENCE [LARGE SCALE GENOMIC DNA]</scope>
    <source>
        <strain evidence="6 7">TMN-42</strain>
    </source>
</reference>
<keyword evidence="1" id="KW-1003">Cell membrane</keyword>
<comment type="caution">
    <text evidence="6">The sequence shown here is derived from an EMBL/GenBank/DDBJ whole genome shotgun (WGS) entry which is preliminary data.</text>
</comment>
<evidence type="ECO:0000256" key="2">
    <source>
        <dbReference type="ARBA" id="ARBA00022729"/>
    </source>
</evidence>
<evidence type="ECO:0000256" key="4">
    <source>
        <dbReference type="ARBA" id="ARBA00023139"/>
    </source>
</evidence>
<keyword evidence="4" id="KW-0564">Palmitate</keyword>
<evidence type="ECO:0000256" key="5">
    <source>
        <dbReference type="ARBA" id="ARBA00023288"/>
    </source>
</evidence>
<evidence type="ECO:0000256" key="1">
    <source>
        <dbReference type="ARBA" id="ARBA00022475"/>
    </source>
</evidence>
<accession>A0A2S3ZH65</accession>
<dbReference type="Gene3D" id="3.40.190.10">
    <property type="entry name" value="Periplasmic binding protein-like II"/>
    <property type="match status" value="1"/>
</dbReference>
<protein>
    <submittedName>
        <fullName evidence="6">Sugar ABC transporter substrate-binding protein</fullName>
    </submittedName>
</protein>
<evidence type="ECO:0000313" key="7">
    <source>
        <dbReference type="Proteomes" id="UP000237340"/>
    </source>
</evidence>
<evidence type="ECO:0000313" key="6">
    <source>
        <dbReference type="EMBL" id="POH66741.1"/>
    </source>
</evidence>
<dbReference type="SUPFAM" id="SSF53850">
    <property type="entry name" value="Periplasmic binding protein-like II"/>
    <property type="match status" value="1"/>
</dbReference>
<proteinExistence type="predicted"/>
<dbReference type="AlphaFoldDB" id="A0A2S3ZH65"/>
<keyword evidence="7" id="KW-1185">Reference proteome</keyword>
<name>A0A2S3ZH65_9MICO</name>
<dbReference type="InterPro" id="IPR050490">
    <property type="entry name" value="Bact_solute-bd_prot1"/>
</dbReference>